<dbReference type="STRING" id="477641.MODMU_1638"/>
<reference evidence="6 7" key="1">
    <citation type="journal article" date="2012" name="J. Bacteriol.">
        <title>Genome Sequence of Radiation-Resistant Modestobacter marinus Strain BC501, a Representative Actinobacterium That Thrives on Calcareous Stone Surfaces.</title>
        <authorList>
            <person name="Normand P."/>
            <person name="Gury J."/>
            <person name="Pujic P."/>
            <person name="Chouaia B."/>
            <person name="Crotti E."/>
            <person name="Brusetti L."/>
            <person name="Daffonchio D."/>
            <person name="Vacherie B."/>
            <person name="Barbe V."/>
            <person name="Medigue C."/>
            <person name="Calteau A."/>
            <person name="Ghodhbane-Gtari F."/>
            <person name="Essoussi I."/>
            <person name="Nouioui I."/>
            <person name="Abbassi-Ghozzi I."/>
            <person name="Gtari M."/>
        </authorList>
    </citation>
    <scope>NUCLEOTIDE SEQUENCE [LARGE SCALE GENOMIC DNA]</scope>
    <source>
        <strain evidence="7">BC 501</strain>
    </source>
</reference>
<evidence type="ECO:0000313" key="7">
    <source>
        <dbReference type="Proteomes" id="UP000006461"/>
    </source>
</evidence>
<dbReference type="KEGG" id="mmar:MODMU_1638"/>
<dbReference type="EMBL" id="FO203431">
    <property type="protein sequence ID" value="CCH87080.1"/>
    <property type="molecule type" value="Genomic_DNA"/>
</dbReference>
<dbReference type="PANTHER" id="PTHR43132">
    <property type="entry name" value="ARSENICAL RESISTANCE OPERON REPRESSOR ARSR-RELATED"/>
    <property type="match status" value="1"/>
</dbReference>
<dbReference type="PROSITE" id="PS00846">
    <property type="entry name" value="HTH_ARSR_1"/>
    <property type="match status" value="1"/>
</dbReference>
<dbReference type="OMA" id="HKQGIVK"/>
<sequence>MSAEQCELLCLDLQHAEEVRAGLPELDVAQLRAARFKALGDPVRLRIAAALQTGEELCGCDLAWICGCSQNLVSHHVRVLRSAGLAASRRDGKLVMYRLTDTGHRLLTAADIDAAATTSSSGDILPDGSRHGGTVDLQEA</sequence>
<dbReference type="Pfam" id="PF01022">
    <property type="entry name" value="HTH_5"/>
    <property type="match status" value="1"/>
</dbReference>
<proteinExistence type="predicted"/>
<dbReference type="AlphaFoldDB" id="I4EUL7"/>
<evidence type="ECO:0000313" key="6">
    <source>
        <dbReference type="EMBL" id="CCH87080.1"/>
    </source>
</evidence>
<feature type="domain" description="HTH arsR-type" evidence="5">
    <location>
        <begin position="24"/>
        <end position="119"/>
    </location>
</feature>
<accession>I4EUL7</accession>
<evidence type="ECO:0000256" key="3">
    <source>
        <dbReference type="ARBA" id="ARBA00023163"/>
    </source>
</evidence>
<keyword evidence="2" id="KW-0238">DNA-binding</keyword>
<dbReference type="InterPro" id="IPR036390">
    <property type="entry name" value="WH_DNA-bd_sf"/>
</dbReference>
<dbReference type="OrthoDB" id="9784339at2"/>
<dbReference type="InterPro" id="IPR001845">
    <property type="entry name" value="HTH_ArsR_DNA-bd_dom"/>
</dbReference>
<dbReference type="GO" id="GO:0003700">
    <property type="term" value="F:DNA-binding transcription factor activity"/>
    <property type="evidence" value="ECO:0007669"/>
    <property type="project" value="InterPro"/>
</dbReference>
<dbReference type="InterPro" id="IPR018334">
    <property type="entry name" value="ArsR_HTH"/>
</dbReference>
<keyword evidence="1" id="KW-0805">Transcription regulation</keyword>
<feature type="region of interest" description="Disordered" evidence="4">
    <location>
        <begin position="118"/>
        <end position="140"/>
    </location>
</feature>
<gene>
    <name evidence="6" type="ordered locus">MODMU_1638</name>
</gene>
<dbReference type="Gene3D" id="1.10.10.10">
    <property type="entry name" value="Winged helix-like DNA-binding domain superfamily/Winged helix DNA-binding domain"/>
    <property type="match status" value="1"/>
</dbReference>
<evidence type="ECO:0000256" key="1">
    <source>
        <dbReference type="ARBA" id="ARBA00023015"/>
    </source>
</evidence>
<dbReference type="InterPro" id="IPR011991">
    <property type="entry name" value="ArsR-like_HTH"/>
</dbReference>
<keyword evidence="3" id="KW-0804">Transcription</keyword>
<dbReference type="GO" id="GO:0003677">
    <property type="term" value="F:DNA binding"/>
    <property type="evidence" value="ECO:0007669"/>
    <property type="project" value="UniProtKB-KW"/>
</dbReference>
<dbReference type="HOGENOM" id="CLU_097806_7_3_11"/>
<dbReference type="PROSITE" id="PS50987">
    <property type="entry name" value="HTH_ARSR_2"/>
    <property type="match status" value="1"/>
</dbReference>
<dbReference type="NCBIfam" id="NF033788">
    <property type="entry name" value="HTH_metalloreg"/>
    <property type="match status" value="1"/>
</dbReference>
<dbReference type="SUPFAM" id="SSF46785">
    <property type="entry name" value="Winged helix' DNA-binding domain"/>
    <property type="match status" value="1"/>
</dbReference>
<name>I4EUL7_MODI5</name>
<dbReference type="Proteomes" id="UP000006461">
    <property type="component" value="Chromosome"/>
</dbReference>
<protein>
    <submittedName>
        <fullName evidence="6">Transcriptional regulator, ArsR family (Modular protein)</fullName>
    </submittedName>
</protein>
<dbReference type="SMART" id="SM00418">
    <property type="entry name" value="HTH_ARSR"/>
    <property type="match status" value="1"/>
</dbReference>
<dbReference type="eggNOG" id="COG0640">
    <property type="taxonomic scope" value="Bacteria"/>
</dbReference>
<dbReference type="CDD" id="cd00090">
    <property type="entry name" value="HTH_ARSR"/>
    <property type="match status" value="1"/>
</dbReference>
<dbReference type="PRINTS" id="PR00778">
    <property type="entry name" value="HTHARSR"/>
</dbReference>
<evidence type="ECO:0000256" key="2">
    <source>
        <dbReference type="ARBA" id="ARBA00023125"/>
    </source>
</evidence>
<evidence type="ECO:0000259" key="5">
    <source>
        <dbReference type="PROSITE" id="PS50987"/>
    </source>
</evidence>
<dbReference type="InterPro" id="IPR036388">
    <property type="entry name" value="WH-like_DNA-bd_sf"/>
</dbReference>
<organism evidence="6 7">
    <name type="scientific">Modestobacter italicus (strain DSM 44449 / CECT 9708 / BC 501)</name>
    <dbReference type="NCBI Taxonomy" id="2732864"/>
    <lineage>
        <taxon>Bacteria</taxon>
        <taxon>Bacillati</taxon>
        <taxon>Actinomycetota</taxon>
        <taxon>Actinomycetes</taxon>
        <taxon>Geodermatophilales</taxon>
        <taxon>Geodermatophilaceae</taxon>
        <taxon>Modestobacter</taxon>
    </lineage>
</organism>
<evidence type="ECO:0000256" key="4">
    <source>
        <dbReference type="SAM" id="MobiDB-lite"/>
    </source>
</evidence>
<dbReference type="PANTHER" id="PTHR43132:SF6">
    <property type="entry name" value="HTH-TYPE TRANSCRIPTIONAL REPRESSOR CZRA"/>
    <property type="match status" value="1"/>
</dbReference>
<keyword evidence="7" id="KW-1185">Reference proteome</keyword>
<dbReference type="InterPro" id="IPR051011">
    <property type="entry name" value="Metal_resp_trans_reg"/>
</dbReference>